<evidence type="ECO:0000256" key="1">
    <source>
        <dbReference type="ARBA" id="ARBA00009995"/>
    </source>
</evidence>
<comment type="caution">
    <text evidence="5">The sequence shown here is derived from an EMBL/GenBank/DDBJ whole genome shotgun (WGS) entry which is preliminary data.</text>
</comment>
<proteinExistence type="inferred from homology"/>
<dbReference type="FunFam" id="3.40.50.2000:FF:000120">
    <property type="entry name" value="UDP-glycosyltransferase 76C1"/>
    <property type="match status" value="1"/>
</dbReference>
<protein>
    <submittedName>
        <fullName evidence="5">Uncharacterized protein</fullName>
    </submittedName>
</protein>
<dbReference type="FunFam" id="3.40.50.2000:FF:000060">
    <property type="entry name" value="Glycosyltransferase"/>
    <property type="match status" value="1"/>
</dbReference>
<dbReference type="SUPFAM" id="SSF53756">
    <property type="entry name" value="UDP-Glycosyltransferase/glycogen phosphorylase"/>
    <property type="match status" value="2"/>
</dbReference>
<dbReference type="InterPro" id="IPR002213">
    <property type="entry name" value="UDP_glucos_trans"/>
</dbReference>
<sequence>MAGGGDGPARGARVVLCPLPFQGHLSPMLHLAEALHARGVAVTVLHTAFNAPDPAHHPAGLAFVAVPDVIPEAVAATNNGIAKILALNAAMEASGHVRDALASLLAEEREPRLACLIFDSTLSAAQNAAAGLGLPTLVLQTGSAACFRLFRSDTYDMLHDRGYLPATESNLHMPVEELPPLQVRDLFDPSKLPNKEIVHKILSRATETTTNSSGAILNTFEALESHELAMIRDELAHKGIPPFAVGPLHKLVTSNDGGAETSLLNQDRSCIEWLDTQAPGSVLYVSFGSVVHVTQDEFMEMAWGLVNSSKPFLWVVRRGLVLGVDKQELPDGFMSAVEGRGKVIEWAPQQEVLAHPAVGGFWTHNGWNSTLESIYEGVPMLSRPIFGDQLPTGRYVRDIWRIGILLEGVLERGEVEKAIKKLMDEDEGVEIRRRAKDLKEKVRMCLDSSGSSQQAVDKHTYSDKFHLYLLTSYRNNHAARSTGHSAHGRTRPSAPPENRAVPTAVPGPHQSYAPARGAAPCAGPRRDGPPHRLQRPRPHAPPDRVHLRPHPRVVPRRGHLPRADIVTQLLARNAACEAPFRESLAPLLLRCGQDQDVACAVVDGQCYSPLRTAHQLGVPALVLRTDSAATFRSMLAYPRLRDAEERLDDLVPDLEPHRARDLIHVDGSDTDVLCGFIGSVADAMRASASGVVINTFEGIEASELAKIQRELSRPAFAVGPLHLLSQASVEQNLHAPDRGCLAWLDAHPPRSVLYVSRGSVACVDRGVFEEMAWGLAGSGVPFLWVVRPGMVSGGGEEVPPLPDGFSEEIRSRGKIVSWAPQREVLAHAAIGAFWTHCGWNSTLESVCEGDACAAVLRGPDGECEICHA</sequence>
<feature type="compositionally biased region" description="Low complexity" evidence="4">
    <location>
        <begin position="513"/>
        <end position="523"/>
    </location>
</feature>
<dbReference type="GO" id="GO:0080043">
    <property type="term" value="F:quercetin 3-O-glucosyltransferase activity"/>
    <property type="evidence" value="ECO:0007669"/>
    <property type="project" value="TreeGrafter"/>
</dbReference>
<organism evidence="5 6">
    <name type="scientific">Miscanthus lutarioriparius</name>
    <dbReference type="NCBI Taxonomy" id="422564"/>
    <lineage>
        <taxon>Eukaryota</taxon>
        <taxon>Viridiplantae</taxon>
        <taxon>Streptophyta</taxon>
        <taxon>Embryophyta</taxon>
        <taxon>Tracheophyta</taxon>
        <taxon>Spermatophyta</taxon>
        <taxon>Magnoliopsida</taxon>
        <taxon>Liliopsida</taxon>
        <taxon>Poales</taxon>
        <taxon>Poaceae</taxon>
        <taxon>PACMAD clade</taxon>
        <taxon>Panicoideae</taxon>
        <taxon>Andropogonodae</taxon>
        <taxon>Andropogoneae</taxon>
        <taxon>Saccharinae</taxon>
        <taxon>Miscanthus</taxon>
    </lineage>
</organism>
<evidence type="ECO:0000256" key="3">
    <source>
        <dbReference type="ARBA" id="ARBA00022679"/>
    </source>
</evidence>
<keyword evidence="2" id="KW-0328">Glycosyltransferase</keyword>
<dbReference type="CDD" id="cd03784">
    <property type="entry name" value="GT1_Gtf-like"/>
    <property type="match status" value="2"/>
</dbReference>
<keyword evidence="6" id="KW-1185">Reference proteome</keyword>
<evidence type="ECO:0000256" key="2">
    <source>
        <dbReference type="ARBA" id="ARBA00022676"/>
    </source>
</evidence>
<dbReference type="OrthoDB" id="5835829at2759"/>
<evidence type="ECO:0000256" key="4">
    <source>
        <dbReference type="SAM" id="MobiDB-lite"/>
    </source>
</evidence>
<dbReference type="PANTHER" id="PTHR11926">
    <property type="entry name" value="GLUCOSYL/GLUCURONOSYL TRANSFERASES"/>
    <property type="match status" value="1"/>
</dbReference>
<dbReference type="EMBL" id="CAJGYO010000003">
    <property type="protein sequence ID" value="CAD6220550.1"/>
    <property type="molecule type" value="Genomic_DNA"/>
</dbReference>
<dbReference type="Pfam" id="PF00201">
    <property type="entry name" value="UDPGT"/>
    <property type="match status" value="2"/>
</dbReference>
<dbReference type="AlphaFoldDB" id="A0A811N433"/>
<keyword evidence="3" id="KW-0808">Transferase</keyword>
<reference evidence="5" key="1">
    <citation type="submission" date="2020-10" db="EMBL/GenBank/DDBJ databases">
        <authorList>
            <person name="Han B."/>
            <person name="Lu T."/>
            <person name="Zhao Q."/>
            <person name="Huang X."/>
            <person name="Zhao Y."/>
        </authorList>
    </citation>
    <scope>NUCLEOTIDE SEQUENCE</scope>
</reference>
<accession>A0A811N433</accession>
<dbReference type="PANTHER" id="PTHR11926:SF950">
    <property type="entry name" value="UDP-GLYCOSYLTRANSFERASE 76C1"/>
    <property type="match status" value="1"/>
</dbReference>
<feature type="region of interest" description="Disordered" evidence="4">
    <location>
        <begin position="478"/>
        <end position="556"/>
    </location>
</feature>
<dbReference type="Gene3D" id="3.40.50.2000">
    <property type="entry name" value="Glycogen Phosphorylase B"/>
    <property type="match status" value="4"/>
</dbReference>
<dbReference type="GO" id="GO:0080044">
    <property type="term" value="F:quercetin 7-O-glucosyltransferase activity"/>
    <property type="evidence" value="ECO:0007669"/>
    <property type="project" value="TreeGrafter"/>
</dbReference>
<evidence type="ECO:0000313" key="5">
    <source>
        <dbReference type="EMBL" id="CAD6220550.1"/>
    </source>
</evidence>
<comment type="similarity">
    <text evidence="1">Belongs to the UDP-glycosyltransferase family.</text>
</comment>
<dbReference type="Proteomes" id="UP000604825">
    <property type="component" value="Unassembled WGS sequence"/>
</dbReference>
<feature type="compositionally biased region" description="Basic residues" evidence="4">
    <location>
        <begin position="547"/>
        <end position="556"/>
    </location>
</feature>
<name>A0A811N433_9POAL</name>
<gene>
    <name evidence="5" type="ORF">NCGR_LOCUS14015</name>
</gene>
<evidence type="ECO:0000313" key="6">
    <source>
        <dbReference type="Proteomes" id="UP000604825"/>
    </source>
</evidence>